<feature type="region of interest" description="Disordered" evidence="1">
    <location>
        <begin position="22"/>
        <end position="44"/>
    </location>
</feature>
<evidence type="ECO:0008006" key="4">
    <source>
        <dbReference type="Google" id="ProtNLM"/>
    </source>
</evidence>
<protein>
    <recommendedName>
        <fullName evidence="4">Transposase</fullName>
    </recommendedName>
</protein>
<dbReference type="InterPro" id="IPR036388">
    <property type="entry name" value="WH-like_DNA-bd_sf"/>
</dbReference>
<keyword evidence="3" id="KW-1185">Reference proteome</keyword>
<dbReference type="EMBL" id="JBHUIR010000046">
    <property type="protein sequence ID" value="MFD2260560.1"/>
    <property type="molecule type" value="Genomic_DNA"/>
</dbReference>
<name>A0ABW5DMN4_9HYPH</name>
<sequence length="44" mass="5018">MSKTTNKFSPEVRERAVRLVLDNEGQHASRSLRSHSGNDPKQPR</sequence>
<reference evidence="3" key="1">
    <citation type="journal article" date="2019" name="Int. J. Syst. Evol. Microbiol.">
        <title>The Global Catalogue of Microorganisms (GCM) 10K type strain sequencing project: providing services to taxonomists for standard genome sequencing and annotation.</title>
        <authorList>
            <consortium name="The Broad Institute Genomics Platform"/>
            <consortium name="The Broad Institute Genome Sequencing Center for Infectious Disease"/>
            <person name="Wu L."/>
            <person name="Ma J."/>
        </authorList>
    </citation>
    <scope>NUCLEOTIDE SEQUENCE [LARGE SCALE GENOMIC DNA]</scope>
    <source>
        <strain evidence="3">KCTC 23707</strain>
    </source>
</reference>
<accession>A0ABW5DMN4</accession>
<evidence type="ECO:0000313" key="3">
    <source>
        <dbReference type="Proteomes" id="UP001597373"/>
    </source>
</evidence>
<organism evidence="2 3">
    <name type="scientific">Chelativorans composti</name>
    <dbReference type="NCBI Taxonomy" id="768533"/>
    <lineage>
        <taxon>Bacteria</taxon>
        <taxon>Pseudomonadati</taxon>
        <taxon>Pseudomonadota</taxon>
        <taxon>Alphaproteobacteria</taxon>
        <taxon>Hyphomicrobiales</taxon>
        <taxon>Phyllobacteriaceae</taxon>
        <taxon>Chelativorans</taxon>
    </lineage>
</organism>
<evidence type="ECO:0000256" key="1">
    <source>
        <dbReference type="SAM" id="MobiDB-lite"/>
    </source>
</evidence>
<gene>
    <name evidence="2" type="ORF">ACFSMZ_12400</name>
</gene>
<evidence type="ECO:0000313" key="2">
    <source>
        <dbReference type="EMBL" id="MFD2260560.1"/>
    </source>
</evidence>
<dbReference type="RefSeq" id="WP_345097634.1">
    <property type="nucleotide sequence ID" value="NZ_BAABGS010000007.1"/>
</dbReference>
<dbReference type="Gene3D" id="1.10.10.10">
    <property type="entry name" value="Winged helix-like DNA-binding domain superfamily/Winged helix DNA-binding domain"/>
    <property type="match status" value="1"/>
</dbReference>
<feature type="compositionally biased region" description="Polar residues" evidence="1">
    <location>
        <begin position="26"/>
        <end position="35"/>
    </location>
</feature>
<dbReference type="Proteomes" id="UP001597373">
    <property type="component" value="Unassembled WGS sequence"/>
</dbReference>
<proteinExistence type="predicted"/>
<comment type="caution">
    <text evidence="2">The sequence shown here is derived from an EMBL/GenBank/DDBJ whole genome shotgun (WGS) entry which is preliminary data.</text>
</comment>